<protein>
    <submittedName>
        <fullName evidence="1">Uncharacterized protein</fullName>
    </submittedName>
</protein>
<reference evidence="1 2" key="1">
    <citation type="journal article" date="2022" name="bioRxiv">
        <title>Genomics of Preaxostyla Flagellates Illuminates Evolutionary Transitions and the Path Towards Mitochondrial Loss.</title>
        <authorList>
            <person name="Novak L.V.F."/>
            <person name="Treitli S.C."/>
            <person name="Pyrih J."/>
            <person name="Halakuc P."/>
            <person name="Pipaliya S.V."/>
            <person name="Vacek V."/>
            <person name="Brzon O."/>
            <person name="Soukal P."/>
            <person name="Eme L."/>
            <person name="Dacks J.B."/>
            <person name="Karnkowska A."/>
            <person name="Elias M."/>
            <person name="Hampl V."/>
        </authorList>
    </citation>
    <scope>NUCLEOTIDE SEQUENCE [LARGE SCALE GENOMIC DNA]</scope>
    <source>
        <strain evidence="1">NAU3</strain>
        <tissue evidence="1">Gut</tissue>
    </source>
</reference>
<accession>A0ABQ9XT39</accession>
<keyword evidence="2" id="KW-1185">Reference proteome</keyword>
<comment type="caution">
    <text evidence="1">The sequence shown here is derived from an EMBL/GenBank/DDBJ whole genome shotgun (WGS) entry which is preliminary data.</text>
</comment>
<evidence type="ECO:0000313" key="1">
    <source>
        <dbReference type="EMBL" id="KAK2954580.1"/>
    </source>
</evidence>
<gene>
    <name evidence="1" type="ORF">BLNAU_10431</name>
</gene>
<sequence>MDEYVDNLLSQLPPNCPPPSVALINLRGALQWSRGVLSVLSSNPPLCTQFVHLVSLNPSYEQAQNIVTSFQTTGIHIQNRRFILIEKDPNTMSYSFLSPEQSAEQQSSQLNHSPQSHPLRLFVGKFRVGILIVLGEPQNDNEEALRTFFLTILGSLRQR</sequence>
<organism evidence="1 2">
    <name type="scientific">Blattamonas nauphoetae</name>
    <dbReference type="NCBI Taxonomy" id="2049346"/>
    <lineage>
        <taxon>Eukaryota</taxon>
        <taxon>Metamonada</taxon>
        <taxon>Preaxostyla</taxon>
        <taxon>Oxymonadida</taxon>
        <taxon>Blattamonas</taxon>
    </lineage>
</organism>
<dbReference type="EMBL" id="JARBJD010000076">
    <property type="protein sequence ID" value="KAK2954580.1"/>
    <property type="molecule type" value="Genomic_DNA"/>
</dbReference>
<dbReference type="Proteomes" id="UP001281761">
    <property type="component" value="Unassembled WGS sequence"/>
</dbReference>
<evidence type="ECO:0000313" key="2">
    <source>
        <dbReference type="Proteomes" id="UP001281761"/>
    </source>
</evidence>
<proteinExistence type="predicted"/>
<name>A0ABQ9XT39_9EUKA</name>